<keyword evidence="1" id="KW-0812">Transmembrane</keyword>
<dbReference type="CDD" id="cd06259">
    <property type="entry name" value="YdcF-like"/>
    <property type="match status" value="1"/>
</dbReference>
<dbReference type="GO" id="GO:0000270">
    <property type="term" value="P:peptidoglycan metabolic process"/>
    <property type="evidence" value="ECO:0007669"/>
    <property type="project" value="TreeGrafter"/>
</dbReference>
<dbReference type="GO" id="GO:0005886">
    <property type="term" value="C:plasma membrane"/>
    <property type="evidence" value="ECO:0007669"/>
    <property type="project" value="TreeGrafter"/>
</dbReference>
<feature type="domain" description="DUF218" evidence="2">
    <location>
        <begin position="78"/>
        <end position="245"/>
    </location>
</feature>
<dbReference type="RefSeq" id="WP_120606142.1">
    <property type="nucleotide sequence ID" value="NZ_JABFJX010000413.1"/>
</dbReference>
<name>A0A3A8JQK8_9BACT</name>
<comment type="caution">
    <text evidence="3">The sequence shown here is derived from an EMBL/GenBank/DDBJ whole genome shotgun (WGS) entry which is preliminary data.</text>
</comment>
<evidence type="ECO:0000313" key="3">
    <source>
        <dbReference type="EMBL" id="RKG98019.1"/>
    </source>
</evidence>
<dbReference type="Proteomes" id="UP000268313">
    <property type="component" value="Unassembled WGS sequence"/>
</dbReference>
<evidence type="ECO:0000256" key="1">
    <source>
        <dbReference type="SAM" id="Phobius"/>
    </source>
</evidence>
<dbReference type="Gene3D" id="3.40.50.620">
    <property type="entry name" value="HUPs"/>
    <property type="match status" value="1"/>
</dbReference>
<dbReference type="PANTHER" id="PTHR30336">
    <property type="entry name" value="INNER MEMBRANE PROTEIN, PROBABLE PERMEASE"/>
    <property type="match status" value="1"/>
</dbReference>
<evidence type="ECO:0000313" key="4">
    <source>
        <dbReference type="Proteomes" id="UP000268313"/>
    </source>
</evidence>
<dbReference type="Pfam" id="PF02698">
    <property type="entry name" value="DUF218"/>
    <property type="match status" value="1"/>
</dbReference>
<reference evidence="4" key="1">
    <citation type="submission" date="2018-09" db="EMBL/GenBank/DDBJ databases">
        <authorList>
            <person name="Livingstone P.G."/>
            <person name="Whitworth D.E."/>
        </authorList>
    </citation>
    <scope>NUCLEOTIDE SEQUENCE [LARGE SCALE GENOMIC DNA]</scope>
    <source>
        <strain evidence="4">CA043D</strain>
    </source>
</reference>
<feature type="transmembrane region" description="Helical" evidence="1">
    <location>
        <begin position="12"/>
        <end position="29"/>
    </location>
</feature>
<protein>
    <submittedName>
        <fullName evidence="3">YdcF family protein</fullName>
    </submittedName>
</protein>
<dbReference type="OrthoDB" id="9809813at2"/>
<dbReference type="InterPro" id="IPR051599">
    <property type="entry name" value="Cell_Envelope_Assoc"/>
</dbReference>
<evidence type="ECO:0000259" key="2">
    <source>
        <dbReference type="Pfam" id="PF02698"/>
    </source>
</evidence>
<dbReference type="EMBL" id="RAWE01000155">
    <property type="protein sequence ID" value="RKG98019.1"/>
    <property type="molecule type" value="Genomic_DNA"/>
</dbReference>
<dbReference type="AlphaFoldDB" id="A0A3A8JQK8"/>
<organism evidence="3 4">
    <name type="scientific">Corallococcus carmarthensis</name>
    <dbReference type="NCBI Taxonomy" id="2316728"/>
    <lineage>
        <taxon>Bacteria</taxon>
        <taxon>Pseudomonadati</taxon>
        <taxon>Myxococcota</taxon>
        <taxon>Myxococcia</taxon>
        <taxon>Myxococcales</taxon>
        <taxon>Cystobacterineae</taxon>
        <taxon>Myxococcaceae</taxon>
        <taxon>Corallococcus</taxon>
    </lineage>
</organism>
<gene>
    <name evidence="3" type="ORF">D7X32_30820</name>
</gene>
<feature type="transmembrane region" description="Helical" evidence="1">
    <location>
        <begin position="41"/>
        <end position="60"/>
    </location>
</feature>
<dbReference type="InterPro" id="IPR014729">
    <property type="entry name" value="Rossmann-like_a/b/a_fold"/>
</dbReference>
<dbReference type="InterPro" id="IPR003848">
    <property type="entry name" value="DUF218"/>
</dbReference>
<keyword evidence="1" id="KW-1133">Transmembrane helix</keyword>
<sequence>MFLLLSKVLDLLLSPLTWALLLGVGGVVLRRWKRLSLVSQLAALGVLYAFSIEPTVALLTRATEADAVSTYRPDTVYDAVILLGGGLDAAATERSGQPEYNAAPERMMRTFELLHDGRARQVLITAGNLDARPEAVVEADVLAAQLEHWGISPERIVKEGRSRNTRENALESEPLVRAHGWKSLLLVTSAAHLPRAAGCFAAVGLRADTLAVDLRSSTLPPAKLSWLPRSGALNQSTDMLRELAGRTVYRLRGWTAPWR</sequence>
<keyword evidence="1" id="KW-0472">Membrane</keyword>
<dbReference type="GO" id="GO:0043164">
    <property type="term" value="P:Gram-negative-bacterium-type cell wall biogenesis"/>
    <property type="evidence" value="ECO:0007669"/>
    <property type="project" value="TreeGrafter"/>
</dbReference>
<proteinExistence type="predicted"/>
<keyword evidence="4" id="KW-1185">Reference proteome</keyword>
<dbReference type="PANTHER" id="PTHR30336:SF4">
    <property type="entry name" value="ENVELOPE BIOGENESIS FACTOR ELYC"/>
    <property type="match status" value="1"/>
</dbReference>
<accession>A0A3A8JQK8</accession>